<sequence>MASLKLNRQLPYQRCRRLFQQPALSRRTFTTSCPSFSNGSRQTSRFAKPTESHVSPSAVDRTQPKQNAMVESSATPTTVPRPSAVRRPGVGAPTLELKKPVDINSKEYKRVARKVTSLMVALPFLIVTSYYLWDRLSLGRPTPPSSDDTPSAPPLESNKA</sequence>
<feature type="region of interest" description="Disordered" evidence="1">
    <location>
        <begin position="139"/>
        <end position="160"/>
    </location>
</feature>
<evidence type="ECO:0000256" key="2">
    <source>
        <dbReference type="SAM" id="Phobius"/>
    </source>
</evidence>
<feature type="compositionally biased region" description="Polar residues" evidence="1">
    <location>
        <begin position="30"/>
        <end position="45"/>
    </location>
</feature>
<accession>A0AAN6W9L5</accession>
<dbReference type="Proteomes" id="UP001302321">
    <property type="component" value="Unassembled WGS sequence"/>
</dbReference>
<keyword evidence="4" id="KW-1185">Reference proteome</keyword>
<gene>
    <name evidence="3" type="ORF">QBC36DRAFT_124898</name>
</gene>
<feature type="region of interest" description="Disordered" evidence="1">
    <location>
        <begin position="30"/>
        <end position="93"/>
    </location>
</feature>
<dbReference type="EMBL" id="MU866155">
    <property type="protein sequence ID" value="KAK4177776.1"/>
    <property type="molecule type" value="Genomic_DNA"/>
</dbReference>
<feature type="transmembrane region" description="Helical" evidence="2">
    <location>
        <begin position="115"/>
        <end position="133"/>
    </location>
</feature>
<proteinExistence type="predicted"/>
<organism evidence="3 4">
    <name type="scientific">Triangularia setosa</name>
    <dbReference type="NCBI Taxonomy" id="2587417"/>
    <lineage>
        <taxon>Eukaryota</taxon>
        <taxon>Fungi</taxon>
        <taxon>Dikarya</taxon>
        <taxon>Ascomycota</taxon>
        <taxon>Pezizomycotina</taxon>
        <taxon>Sordariomycetes</taxon>
        <taxon>Sordariomycetidae</taxon>
        <taxon>Sordariales</taxon>
        <taxon>Podosporaceae</taxon>
        <taxon>Triangularia</taxon>
    </lineage>
</organism>
<keyword evidence="2" id="KW-0472">Membrane</keyword>
<dbReference type="AlphaFoldDB" id="A0AAN6W9L5"/>
<name>A0AAN6W9L5_9PEZI</name>
<evidence type="ECO:0000313" key="4">
    <source>
        <dbReference type="Proteomes" id="UP001302321"/>
    </source>
</evidence>
<keyword evidence="2" id="KW-0812">Transmembrane</keyword>
<evidence type="ECO:0000313" key="3">
    <source>
        <dbReference type="EMBL" id="KAK4177776.1"/>
    </source>
</evidence>
<evidence type="ECO:0000256" key="1">
    <source>
        <dbReference type="SAM" id="MobiDB-lite"/>
    </source>
</evidence>
<comment type="caution">
    <text evidence="3">The sequence shown here is derived from an EMBL/GenBank/DDBJ whole genome shotgun (WGS) entry which is preliminary data.</text>
</comment>
<keyword evidence="2" id="KW-1133">Transmembrane helix</keyword>
<protein>
    <submittedName>
        <fullName evidence="3">Uncharacterized protein</fullName>
    </submittedName>
</protein>
<feature type="compositionally biased region" description="Polar residues" evidence="1">
    <location>
        <begin position="64"/>
        <end position="80"/>
    </location>
</feature>
<reference evidence="3" key="2">
    <citation type="submission" date="2023-05" db="EMBL/GenBank/DDBJ databases">
        <authorList>
            <consortium name="Lawrence Berkeley National Laboratory"/>
            <person name="Steindorff A."/>
            <person name="Hensen N."/>
            <person name="Bonometti L."/>
            <person name="Westerberg I."/>
            <person name="Brannstrom I.O."/>
            <person name="Guillou S."/>
            <person name="Cros-Aarteil S."/>
            <person name="Calhoun S."/>
            <person name="Haridas S."/>
            <person name="Kuo A."/>
            <person name="Mondo S."/>
            <person name="Pangilinan J."/>
            <person name="Riley R."/>
            <person name="Labutti K."/>
            <person name="Andreopoulos B."/>
            <person name="Lipzen A."/>
            <person name="Chen C."/>
            <person name="Yanf M."/>
            <person name="Daum C."/>
            <person name="Ng V."/>
            <person name="Clum A."/>
            <person name="Ohm R."/>
            <person name="Martin F."/>
            <person name="Silar P."/>
            <person name="Natvig D."/>
            <person name="Lalanne C."/>
            <person name="Gautier V."/>
            <person name="Ament-Velasquez S.L."/>
            <person name="Kruys A."/>
            <person name="Hutchinson M.I."/>
            <person name="Powell A.J."/>
            <person name="Barry K."/>
            <person name="Miller A.N."/>
            <person name="Grigoriev I.V."/>
            <person name="Debuchy R."/>
            <person name="Gladieux P."/>
            <person name="Thoren M.H."/>
            <person name="Johannesson H."/>
        </authorList>
    </citation>
    <scope>NUCLEOTIDE SEQUENCE</scope>
    <source>
        <strain evidence="3">CBS 892.96</strain>
    </source>
</reference>
<reference evidence="3" key="1">
    <citation type="journal article" date="2023" name="Mol. Phylogenet. Evol.">
        <title>Genome-scale phylogeny and comparative genomics of the fungal order Sordariales.</title>
        <authorList>
            <person name="Hensen N."/>
            <person name="Bonometti L."/>
            <person name="Westerberg I."/>
            <person name="Brannstrom I.O."/>
            <person name="Guillou S."/>
            <person name="Cros-Aarteil S."/>
            <person name="Calhoun S."/>
            <person name="Haridas S."/>
            <person name="Kuo A."/>
            <person name="Mondo S."/>
            <person name="Pangilinan J."/>
            <person name="Riley R."/>
            <person name="LaButti K."/>
            <person name="Andreopoulos B."/>
            <person name="Lipzen A."/>
            <person name="Chen C."/>
            <person name="Yan M."/>
            <person name="Daum C."/>
            <person name="Ng V."/>
            <person name="Clum A."/>
            <person name="Steindorff A."/>
            <person name="Ohm R.A."/>
            <person name="Martin F."/>
            <person name="Silar P."/>
            <person name="Natvig D.O."/>
            <person name="Lalanne C."/>
            <person name="Gautier V."/>
            <person name="Ament-Velasquez S.L."/>
            <person name="Kruys A."/>
            <person name="Hutchinson M.I."/>
            <person name="Powell A.J."/>
            <person name="Barry K."/>
            <person name="Miller A.N."/>
            <person name="Grigoriev I.V."/>
            <person name="Debuchy R."/>
            <person name="Gladieux P."/>
            <person name="Hiltunen Thoren M."/>
            <person name="Johannesson H."/>
        </authorList>
    </citation>
    <scope>NUCLEOTIDE SEQUENCE</scope>
    <source>
        <strain evidence="3">CBS 892.96</strain>
    </source>
</reference>